<dbReference type="InterPro" id="IPR009057">
    <property type="entry name" value="Homeodomain-like_sf"/>
</dbReference>
<dbReference type="PROSITE" id="PS50934">
    <property type="entry name" value="SWIRM"/>
    <property type="match status" value="1"/>
</dbReference>
<dbReference type="Gene3D" id="1.10.10.10">
    <property type="entry name" value="Winged helix-like DNA-binding domain superfamily/Winged helix DNA-binding domain"/>
    <property type="match status" value="1"/>
</dbReference>
<evidence type="ECO:0000256" key="1">
    <source>
        <dbReference type="SAM" id="MobiDB-lite"/>
    </source>
</evidence>
<dbReference type="GO" id="GO:0010468">
    <property type="term" value="P:regulation of gene expression"/>
    <property type="evidence" value="ECO:0007669"/>
    <property type="project" value="UniProtKB-ARBA"/>
</dbReference>
<feature type="compositionally biased region" description="Basic residues" evidence="1">
    <location>
        <begin position="203"/>
        <end position="214"/>
    </location>
</feature>
<feature type="region of interest" description="Disordered" evidence="1">
    <location>
        <begin position="1"/>
        <end position="73"/>
    </location>
</feature>
<feature type="compositionally biased region" description="Low complexity" evidence="1">
    <location>
        <begin position="215"/>
        <end position="224"/>
    </location>
</feature>
<dbReference type="AlphaFoldDB" id="A0A015NFR4"/>
<dbReference type="EMBL" id="JEMT01009459">
    <property type="protein sequence ID" value="EXX78203.1"/>
    <property type="molecule type" value="Genomic_DNA"/>
</dbReference>
<comment type="caution">
    <text evidence="3">The sequence shown here is derived from an EMBL/GenBank/DDBJ whole genome shotgun (WGS) entry which is preliminary data.</text>
</comment>
<feature type="compositionally biased region" description="Low complexity" evidence="1">
    <location>
        <begin position="182"/>
        <end position="193"/>
    </location>
</feature>
<dbReference type="FunFam" id="1.10.10.10:FF:000087">
    <property type="entry name" value="Transcriptional adapter 2"/>
    <property type="match status" value="1"/>
</dbReference>
<evidence type="ECO:0000259" key="2">
    <source>
        <dbReference type="PROSITE" id="PS50934"/>
    </source>
</evidence>
<protein>
    <submittedName>
        <fullName evidence="3">Fun19p</fullName>
    </submittedName>
</protein>
<gene>
    <name evidence="3" type="ORF">RirG_017170</name>
</gene>
<dbReference type="Pfam" id="PF04433">
    <property type="entry name" value="SWIRM"/>
    <property type="match status" value="1"/>
</dbReference>
<feature type="compositionally biased region" description="Polar residues" evidence="1">
    <location>
        <begin position="34"/>
        <end position="48"/>
    </location>
</feature>
<dbReference type="InterPro" id="IPR007526">
    <property type="entry name" value="SWIRM"/>
</dbReference>
<feature type="compositionally biased region" description="Polar residues" evidence="1">
    <location>
        <begin position="1"/>
        <end position="10"/>
    </location>
</feature>
<feature type="compositionally biased region" description="Pro residues" evidence="1">
    <location>
        <begin position="16"/>
        <end position="29"/>
    </location>
</feature>
<feature type="compositionally biased region" description="Low complexity" evidence="1">
    <location>
        <begin position="57"/>
        <end position="72"/>
    </location>
</feature>
<feature type="domain" description="SWIRM" evidence="2">
    <location>
        <begin position="363"/>
        <end position="451"/>
    </location>
</feature>
<dbReference type="STRING" id="1432141.A0A015NFR4"/>
<feature type="compositionally biased region" description="Low complexity" evidence="1">
    <location>
        <begin position="257"/>
        <end position="271"/>
    </location>
</feature>
<feature type="region of interest" description="Disordered" evidence="1">
    <location>
        <begin position="152"/>
        <end position="227"/>
    </location>
</feature>
<dbReference type="HOGENOM" id="CLU_049776_0_0_1"/>
<dbReference type="InterPro" id="IPR036388">
    <property type="entry name" value="WH-like_DNA-bd_sf"/>
</dbReference>
<evidence type="ECO:0000313" key="4">
    <source>
        <dbReference type="Proteomes" id="UP000022910"/>
    </source>
</evidence>
<sequence>MSSQYMQGSNFLEVKPIPPISPPLSPNPCPLTREMTQSNKNDDLNNNPLERGPNEPQQQQQEQQQQQQQQEEVNNLPKITVTQETSSSNSHSITSSIPRNKYRMRICEAPIEILTLIKASEEEKNKSTVSSNKKFFDVSTAVSALTTGEVPAVPDIMGSTNDKNSSSLNQSSSHNKGRVIITTPNNTTTAQQTSQHKMITDKKNKRNRSRKNPYPKKAPSKSSPGITLKVDVFTPFKADPTSLLKSDDPPTNSNSTNSLFFGDFSSSDSSPPNSPRLTSKKQRKTKTKRSKNHVSERKRKGNSLARVMADRGLLETTFNPVSTTTGEIKPLRIPPPPPMQFDELIKSIDKLGLTTELLNKANPRINWKGQPLSILHLPHYNSLHPKEAIVASTLRLTPVQYLTAKNTLVSSARRYIQKSLPFRKSDAQKLLRIDVNKASKLWEFFMQVKWI</sequence>
<feature type="region of interest" description="Disordered" evidence="1">
    <location>
        <begin position="240"/>
        <end position="304"/>
    </location>
</feature>
<proteinExistence type="predicted"/>
<dbReference type="Proteomes" id="UP000022910">
    <property type="component" value="Unassembled WGS sequence"/>
</dbReference>
<feature type="compositionally biased region" description="Basic residues" evidence="1">
    <location>
        <begin position="278"/>
        <end position="301"/>
    </location>
</feature>
<reference evidence="3 4" key="1">
    <citation type="submission" date="2014-02" db="EMBL/GenBank/DDBJ databases">
        <title>Single nucleus genome sequencing reveals high similarity among nuclei of an endomycorrhizal fungus.</title>
        <authorList>
            <person name="Lin K."/>
            <person name="Geurts R."/>
            <person name="Zhang Z."/>
            <person name="Limpens E."/>
            <person name="Saunders D.G."/>
            <person name="Mu D."/>
            <person name="Pang E."/>
            <person name="Cao H."/>
            <person name="Cha H."/>
            <person name="Lin T."/>
            <person name="Zhou Q."/>
            <person name="Shang Y."/>
            <person name="Li Y."/>
            <person name="Ivanov S."/>
            <person name="Sharma T."/>
            <person name="Velzen R.V."/>
            <person name="Ruijter N.D."/>
            <person name="Aanen D.K."/>
            <person name="Win J."/>
            <person name="Kamoun S."/>
            <person name="Bisseling T."/>
            <person name="Huang S."/>
        </authorList>
    </citation>
    <scope>NUCLEOTIDE SEQUENCE [LARGE SCALE GENOMIC DNA]</scope>
    <source>
        <strain evidence="4">DAOM197198w</strain>
    </source>
</reference>
<organism evidence="3 4">
    <name type="scientific">Rhizophagus irregularis (strain DAOM 197198w)</name>
    <name type="common">Glomus intraradices</name>
    <dbReference type="NCBI Taxonomy" id="1432141"/>
    <lineage>
        <taxon>Eukaryota</taxon>
        <taxon>Fungi</taxon>
        <taxon>Fungi incertae sedis</taxon>
        <taxon>Mucoromycota</taxon>
        <taxon>Glomeromycotina</taxon>
        <taxon>Glomeromycetes</taxon>
        <taxon>Glomerales</taxon>
        <taxon>Glomeraceae</taxon>
        <taxon>Rhizophagus</taxon>
    </lineage>
</organism>
<dbReference type="SMR" id="A0A015NFR4"/>
<feature type="compositionally biased region" description="Low complexity" evidence="1">
    <location>
        <begin position="161"/>
        <end position="174"/>
    </location>
</feature>
<evidence type="ECO:0000313" key="3">
    <source>
        <dbReference type="EMBL" id="EXX78203.1"/>
    </source>
</evidence>
<accession>A0A015NFR4</accession>
<dbReference type="SUPFAM" id="SSF46689">
    <property type="entry name" value="Homeodomain-like"/>
    <property type="match status" value="1"/>
</dbReference>
<keyword evidence="4" id="KW-1185">Reference proteome</keyword>
<dbReference type="OrthoDB" id="5598695at2759"/>
<name>A0A015NFR4_RHIIW</name>